<dbReference type="RefSeq" id="WP_144869519.1">
    <property type="nucleotide sequence ID" value="NZ_LR213872.1"/>
</dbReference>
<keyword evidence="1" id="KW-0479">Metal-binding</keyword>
<feature type="domain" description="VOC" evidence="2">
    <location>
        <begin position="19"/>
        <end position="151"/>
    </location>
</feature>
<protein>
    <submittedName>
        <fullName evidence="3">Glyoxalase</fullName>
    </submittedName>
</protein>
<keyword evidence="4" id="KW-1185">Reference proteome</keyword>
<organism evidence="3 4">
    <name type="scientific">Hyella patelloides LEGE 07179</name>
    <dbReference type="NCBI Taxonomy" id="945734"/>
    <lineage>
        <taxon>Bacteria</taxon>
        <taxon>Bacillati</taxon>
        <taxon>Cyanobacteriota</taxon>
        <taxon>Cyanophyceae</taxon>
        <taxon>Pleurocapsales</taxon>
        <taxon>Hyellaceae</taxon>
        <taxon>Hyella</taxon>
    </lineage>
</organism>
<accession>A0A563VK55</accession>
<dbReference type="SUPFAM" id="SSF54593">
    <property type="entry name" value="Glyoxalase/Bleomycin resistance protein/Dihydroxybiphenyl dioxygenase"/>
    <property type="match status" value="1"/>
</dbReference>
<dbReference type="AlphaFoldDB" id="A0A563VK55"/>
<gene>
    <name evidence="3" type="ORF">H1P_1190023</name>
</gene>
<dbReference type="InterPro" id="IPR029068">
    <property type="entry name" value="Glyas_Bleomycin-R_OHBP_Dase"/>
</dbReference>
<dbReference type="OrthoDB" id="5242400at2"/>
<dbReference type="EMBL" id="CAACVJ010000023">
    <property type="protein sequence ID" value="VEP11782.1"/>
    <property type="molecule type" value="Genomic_DNA"/>
</dbReference>
<dbReference type="Pfam" id="PF00903">
    <property type="entry name" value="Glyoxalase"/>
    <property type="match status" value="1"/>
</dbReference>
<evidence type="ECO:0000256" key="1">
    <source>
        <dbReference type="ARBA" id="ARBA00022723"/>
    </source>
</evidence>
<evidence type="ECO:0000259" key="2">
    <source>
        <dbReference type="PROSITE" id="PS51819"/>
    </source>
</evidence>
<dbReference type="PROSITE" id="PS00934">
    <property type="entry name" value="GLYOXALASE_I_1"/>
    <property type="match status" value="1"/>
</dbReference>
<dbReference type="PANTHER" id="PTHR36113:SF1">
    <property type="entry name" value="GLYOXALASE_BLEOMYCIN RESISTANCE PROTEIN_DIOXYGENASE"/>
    <property type="match status" value="1"/>
</dbReference>
<evidence type="ECO:0000313" key="4">
    <source>
        <dbReference type="Proteomes" id="UP000320055"/>
    </source>
</evidence>
<dbReference type="Proteomes" id="UP000320055">
    <property type="component" value="Unassembled WGS sequence"/>
</dbReference>
<dbReference type="Gene3D" id="3.10.180.10">
    <property type="entry name" value="2,3-Dihydroxybiphenyl 1,2-Dioxygenase, domain 1"/>
    <property type="match status" value="1"/>
</dbReference>
<dbReference type="CDD" id="cd06587">
    <property type="entry name" value="VOC"/>
    <property type="match status" value="1"/>
</dbReference>
<sequence length="156" mass="17149">MTFSTEKVTIGLGDGTLTSVHHIAFNVKNMEASCHFYGKILGLHQLTGAEVPKTLVNLVQEGKVANFKTPDGTIIDLFYEPELDPPDANPDEQFTRANHLAFGIEPELFDRAVAILQENEIAIASGPVTRPTGRGVYFYDPDGFMIEIRCDPLIEG</sequence>
<evidence type="ECO:0000313" key="3">
    <source>
        <dbReference type="EMBL" id="VEP11782.1"/>
    </source>
</evidence>
<dbReference type="GO" id="GO:0046872">
    <property type="term" value="F:metal ion binding"/>
    <property type="evidence" value="ECO:0007669"/>
    <property type="project" value="UniProtKB-KW"/>
</dbReference>
<proteinExistence type="predicted"/>
<dbReference type="PROSITE" id="PS51819">
    <property type="entry name" value="VOC"/>
    <property type="match status" value="1"/>
</dbReference>
<dbReference type="InterPro" id="IPR037523">
    <property type="entry name" value="VOC_core"/>
</dbReference>
<name>A0A563VK55_9CYAN</name>
<reference evidence="3 4" key="1">
    <citation type="submission" date="2019-01" db="EMBL/GenBank/DDBJ databases">
        <authorList>
            <person name="Brito A."/>
        </authorList>
    </citation>
    <scope>NUCLEOTIDE SEQUENCE [LARGE SCALE GENOMIC DNA]</scope>
    <source>
        <strain evidence="3">1</strain>
    </source>
</reference>
<dbReference type="InterPro" id="IPR004360">
    <property type="entry name" value="Glyas_Fos-R_dOase_dom"/>
</dbReference>
<dbReference type="GO" id="GO:0004462">
    <property type="term" value="F:lactoylglutathione lyase activity"/>
    <property type="evidence" value="ECO:0007669"/>
    <property type="project" value="InterPro"/>
</dbReference>
<dbReference type="InterPro" id="IPR051332">
    <property type="entry name" value="Fosfomycin_Res_Enzymes"/>
</dbReference>
<dbReference type="InterPro" id="IPR018146">
    <property type="entry name" value="Glyoxalase_1_CS"/>
</dbReference>
<dbReference type="PANTHER" id="PTHR36113">
    <property type="entry name" value="LYASE, PUTATIVE-RELATED-RELATED"/>
    <property type="match status" value="1"/>
</dbReference>